<proteinExistence type="predicted"/>
<evidence type="ECO:0008006" key="3">
    <source>
        <dbReference type="Google" id="ProtNLM"/>
    </source>
</evidence>
<accession>A0ABP9JJQ7</accession>
<sequence length="155" mass="16999">MPSEEHAAEDRNKDQDLYCPSAQPDMSGAVVFGVVAGTAHEPHVRYLDQMVPVTPEVTDLAQPVEPAEVFRIGAPCAGSSCRHFDGARCSLAQRITRILPPDAGGLPACRLRPRCRWWQEQGEDACHRCPLIVTLQHHASPDVVEVARPPDESPF</sequence>
<keyword evidence="2" id="KW-1185">Reference proteome</keyword>
<dbReference type="EMBL" id="BAABKB010000039">
    <property type="protein sequence ID" value="GAA5032612.1"/>
    <property type="molecule type" value="Genomic_DNA"/>
</dbReference>
<gene>
    <name evidence="1" type="ORF">GCM10023335_75310</name>
</gene>
<dbReference type="RefSeq" id="WP_345657309.1">
    <property type="nucleotide sequence ID" value="NZ_BAABKB010000039.1"/>
</dbReference>
<reference evidence="2" key="1">
    <citation type="journal article" date="2019" name="Int. J. Syst. Evol. Microbiol.">
        <title>The Global Catalogue of Microorganisms (GCM) 10K type strain sequencing project: providing services to taxonomists for standard genome sequencing and annotation.</title>
        <authorList>
            <consortium name="The Broad Institute Genomics Platform"/>
            <consortium name="The Broad Institute Genome Sequencing Center for Infectious Disease"/>
            <person name="Wu L."/>
            <person name="Ma J."/>
        </authorList>
    </citation>
    <scope>NUCLEOTIDE SEQUENCE [LARGE SCALE GENOMIC DNA]</scope>
    <source>
        <strain evidence="2">JCM 18409</strain>
    </source>
</reference>
<comment type="caution">
    <text evidence="1">The sequence shown here is derived from an EMBL/GenBank/DDBJ whole genome shotgun (WGS) entry which is preliminary data.</text>
</comment>
<organism evidence="1 2">
    <name type="scientific">Streptomyces siamensis</name>
    <dbReference type="NCBI Taxonomy" id="1274986"/>
    <lineage>
        <taxon>Bacteria</taxon>
        <taxon>Bacillati</taxon>
        <taxon>Actinomycetota</taxon>
        <taxon>Actinomycetes</taxon>
        <taxon>Kitasatosporales</taxon>
        <taxon>Streptomycetaceae</taxon>
        <taxon>Streptomyces</taxon>
    </lineage>
</organism>
<evidence type="ECO:0000313" key="2">
    <source>
        <dbReference type="Proteomes" id="UP001501759"/>
    </source>
</evidence>
<dbReference type="Proteomes" id="UP001501759">
    <property type="component" value="Unassembled WGS sequence"/>
</dbReference>
<protein>
    <recommendedName>
        <fullName evidence="3">Nitrogen fixation protein</fullName>
    </recommendedName>
</protein>
<evidence type="ECO:0000313" key="1">
    <source>
        <dbReference type="EMBL" id="GAA5032612.1"/>
    </source>
</evidence>
<name>A0ABP9JJQ7_9ACTN</name>